<reference evidence="3" key="1">
    <citation type="journal article" date="2018" name="Nat. Microbiol.">
        <title>Leveraging single-cell genomics to expand the fungal tree of life.</title>
        <authorList>
            <person name="Ahrendt S.R."/>
            <person name="Quandt C.A."/>
            <person name="Ciobanu D."/>
            <person name="Clum A."/>
            <person name="Salamov A."/>
            <person name="Andreopoulos B."/>
            <person name="Cheng J.F."/>
            <person name="Woyke T."/>
            <person name="Pelin A."/>
            <person name="Henrissat B."/>
            <person name="Reynolds N.K."/>
            <person name="Benny G.L."/>
            <person name="Smith M.E."/>
            <person name="James T.Y."/>
            <person name="Grigoriev I.V."/>
        </authorList>
    </citation>
    <scope>NUCLEOTIDE SEQUENCE [LARGE SCALE GENOMIC DNA]</scope>
</reference>
<dbReference type="Proteomes" id="UP000269721">
    <property type="component" value="Unassembled WGS sequence"/>
</dbReference>
<dbReference type="InterPro" id="IPR056155">
    <property type="entry name" value="Beta-prop_IFT140_2nd"/>
</dbReference>
<protein>
    <recommendedName>
        <fullName evidence="1">IFT140 second beta-propeller domain-containing protein</fullName>
    </recommendedName>
</protein>
<dbReference type="EMBL" id="ML001390">
    <property type="protein sequence ID" value="RKO83313.1"/>
    <property type="molecule type" value="Genomic_DNA"/>
</dbReference>
<feature type="domain" description="IFT140 second beta-propeller" evidence="1">
    <location>
        <begin position="16"/>
        <end position="68"/>
    </location>
</feature>
<dbReference type="AlphaFoldDB" id="A0A4P9VX84"/>
<gene>
    <name evidence="2" type="ORF">BDK51DRAFT_29391</name>
</gene>
<evidence type="ECO:0000313" key="2">
    <source>
        <dbReference type="EMBL" id="RKO83313.1"/>
    </source>
</evidence>
<keyword evidence="3" id="KW-1185">Reference proteome</keyword>
<name>A0A4P9VX84_9FUNG</name>
<feature type="non-terminal residue" evidence="2">
    <location>
        <position position="141"/>
    </location>
</feature>
<feature type="domain" description="IFT140 second beta-propeller" evidence="1">
    <location>
        <begin position="71"/>
        <end position="135"/>
    </location>
</feature>
<sequence length="141" mass="16061">MLVEQVNCWTMWGRRSAIQIGPNKLLVHGEKQNVLEMPLDQRIKGVAITKSHLAAWTGTEVQVFEFTDDPQSLYICTDSRMDICNHTGSIRQSLTLHEGEGEITYLTCSLSLLIMITSRNYFKLYDSSKRDPRLVVSRAVD</sequence>
<accession>A0A4P9VX84</accession>
<organism evidence="2 3">
    <name type="scientific">Blyttiomyces helicus</name>
    <dbReference type="NCBI Taxonomy" id="388810"/>
    <lineage>
        <taxon>Eukaryota</taxon>
        <taxon>Fungi</taxon>
        <taxon>Fungi incertae sedis</taxon>
        <taxon>Chytridiomycota</taxon>
        <taxon>Chytridiomycota incertae sedis</taxon>
        <taxon>Chytridiomycetes</taxon>
        <taxon>Chytridiomycetes incertae sedis</taxon>
        <taxon>Blyttiomyces</taxon>
    </lineage>
</organism>
<evidence type="ECO:0000259" key="1">
    <source>
        <dbReference type="Pfam" id="PF23385"/>
    </source>
</evidence>
<proteinExistence type="predicted"/>
<dbReference type="Pfam" id="PF23385">
    <property type="entry name" value="Beta-prop_IFT140_2nd"/>
    <property type="match status" value="2"/>
</dbReference>
<evidence type="ECO:0000313" key="3">
    <source>
        <dbReference type="Proteomes" id="UP000269721"/>
    </source>
</evidence>